<accession>A0A7Y3TVT7</accession>
<dbReference type="RefSeq" id="WP_171701673.1">
    <property type="nucleotide sequence ID" value="NZ_JABFHI010000002.1"/>
</dbReference>
<reference evidence="1 2" key="2">
    <citation type="submission" date="2020-06" db="EMBL/GenBank/DDBJ databases">
        <title>Halomonas songnenensis sp. nov., a moderately halophilic bacterium isolated from saline and alkaline soils.</title>
        <authorList>
            <person name="Jiang J."/>
            <person name="Pan Y."/>
        </authorList>
    </citation>
    <scope>NUCLEOTIDE SEQUENCE [LARGE SCALE GENOMIC DNA]</scope>
    <source>
        <strain evidence="1 2">TBZ9</strain>
    </source>
</reference>
<comment type="caution">
    <text evidence="1">The sequence shown here is derived from an EMBL/GenBank/DDBJ whole genome shotgun (WGS) entry which is preliminary data.</text>
</comment>
<sequence length="88" mass="9601">MFLAKPNTYCAVANTLADRKEAALWAGSVKACRHCDNGETSTNSHHRVIIDELAANFNLYSQFKHCMAAYFSTQNAKKPAQATAYGGS</sequence>
<name>A0A7Y3TVT7_9GAMM</name>
<dbReference type="AlphaFoldDB" id="A0A7Y3TVT7"/>
<organism evidence="1 2">
    <name type="scientific">Vreelandella azerica</name>
    <dbReference type="NCBI Taxonomy" id="2732867"/>
    <lineage>
        <taxon>Bacteria</taxon>
        <taxon>Pseudomonadati</taxon>
        <taxon>Pseudomonadota</taxon>
        <taxon>Gammaproteobacteria</taxon>
        <taxon>Oceanospirillales</taxon>
        <taxon>Halomonadaceae</taxon>
        <taxon>Vreelandella</taxon>
    </lineage>
</organism>
<keyword evidence="2" id="KW-1185">Reference proteome</keyword>
<evidence type="ECO:0000313" key="2">
    <source>
        <dbReference type="Proteomes" id="UP000588806"/>
    </source>
</evidence>
<proteinExistence type="predicted"/>
<gene>
    <name evidence="1" type="ORF">HLB35_04395</name>
</gene>
<protein>
    <submittedName>
        <fullName evidence="1">Uncharacterized protein</fullName>
    </submittedName>
</protein>
<evidence type="ECO:0000313" key="1">
    <source>
        <dbReference type="EMBL" id="NOG31196.1"/>
    </source>
</evidence>
<dbReference type="EMBL" id="JABFHI010000002">
    <property type="protein sequence ID" value="NOG31196.1"/>
    <property type="molecule type" value="Genomic_DNA"/>
</dbReference>
<reference evidence="1 2" key="1">
    <citation type="submission" date="2020-05" db="EMBL/GenBank/DDBJ databases">
        <authorList>
            <person name="Ruan W."/>
            <person name="Jeon C.O."/>
            <person name="Chun B.H."/>
        </authorList>
    </citation>
    <scope>NUCLEOTIDE SEQUENCE [LARGE SCALE GENOMIC DNA]</scope>
    <source>
        <strain evidence="1 2">TBZ9</strain>
    </source>
</reference>
<dbReference type="Proteomes" id="UP000588806">
    <property type="component" value="Unassembled WGS sequence"/>
</dbReference>